<sequence>MSILVVVRPQRTRRSLTPTPDVHEDAPAPFASSPPMVMPSVRTHVPNNALLELHVVRTPVLPTADLIYLHPASPPTLVRSIAIRHHSLANIPPPSPSSSSPPPSQTRHGHSLSPPVTCCPAATSFFGNTIWETLSVRGVSVANPELTSTVSAPPAPIPHQQKPCYDHSTFPPHLKSFSSLLPRKNAKVPPIQIKPLPPAFPQRHITSPLSIFSIPFSNGKPSEALAKRILSSSRLCNP</sequence>
<evidence type="ECO:0000256" key="1">
    <source>
        <dbReference type="SAM" id="MobiDB-lite"/>
    </source>
</evidence>
<evidence type="ECO:0000313" key="3">
    <source>
        <dbReference type="Proteomes" id="UP001163846"/>
    </source>
</evidence>
<organism evidence="2 3">
    <name type="scientific">Lentinula raphanica</name>
    <dbReference type="NCBI Taxonomy" id="153919"/>
    <lineage>
        <taxon>Eukaryota</taxon>
        <taxon>Fungi</taxon>
        <taxon>Dikarya</taxon>
        <taxon>Basidiomycota</taxon>
        <taxon>Agaricomycotina</taxon>
        <taxon>Agaricomycetes</taxon>
        <taxon>Agaricomycetidae</taxon>
        <taxon>Agaricales</taxon>
        <taxon>Marasmiineae</taxon>
        <taxon>Omphalotaceae</taxon>
        <taxon>Lentinula</taxon>
    </lineage>
</organism>
<proteinExistence type="predicted"/>
<feature type="compositionally biased region" description="Pro residues" evidence="1">
    <location>
        <begin position="91"/>
        <end position="104"/>
    </location>
</feature>
<comment type="caution">
    <text evidence="2">The sequence shown here is derived from an EMBL/GenBank/DDBJ whole genome shotgun (WGS) entry which is preliminary data.</text>
</comment>
<accession>A0AA38UFA6</accession>
<dbReference type="AlphaFoldDB" id="A0AA38UFA6"/>
<protein>
    <submittedName>
        <fullName evidence="2">Uncharacterized protein</fullName>
    </submittedName>
</protein>
<name>A0AA38UFA6_9AGAR</name>
<keyword evidence="3" id="KW-1185">Reference proteome</keyword>
<feature type="region of interest" description="Disordered" evidence="1">
    <location>
        <begin position="88"/>
        <end position="114"/>
    </location>
</feature>
<evidence type="ECO:0000313" key="2">
    <source>
        <dbReference type="EMBL" id="KAJ3839414.1"/>
    </source>
</evidence>
<dbReference type="EMBL" id="MU806129">
    <property type="protein sequence ID" value="KAJ3839414.1"/>
    <property type="molecule type" value="Genomic_DNA"/>
</dbReference>
<gene>
    <name evidence="2" type="ORF">F5878DRAFT_678366</name>
</gene>
<dbReference type="Proteomes" id="UP001163846">
    <property type="component" value="Unassembled WGS sequence"/>
</dbReference>
<reference evidence="2" key="1">
    <citation type="submission" date="2022-08" db="EMBL/GenBank/DDBJ databases">
        <authorList>
            <consortium name="DOE Joint Genome Institute"/>
            <person name="Min B."/>
            <person name="Riley R."/>
            <person name="Sierra-Patev S."/>
            <person name="Naranjo-Ortiz M."/>
            <person name="Looney B."/>
            <person name="Konkel Z."/>
            <person name="Slot J.C."/>
            <person name="Sakamoto Y."/>
            <person name="Steenwyk J.L."/>
            <person name="Rokas A."/>
            <person name="Carro J."/>
            <person name="Camarero S."/>
            <person name="Ferreira P."/>
            <person name="Molpeceres G."/>
            <person name="Ruiz-Duenas F.J."/>
            <person name="Serrano A."/>
            <person name="Henrissat B."/>
            <person name="Drula E."/>
            <person name="Hughes K.W."/>
            <person name="Mata J.L."/>
            <person name="Ishikawa N.K."/>
            <person name="Vargas-Isla R."/>
            <person name="Ushijima S."/>
            <person name="Smith C.A."/>
            <person name="Ahrendt S."/>
            <person name="Andreopoulos W."/>
            <person name="He G."/>
            <person name="Labutti K."/>
            <person name="Lipzen A."/>
            <person name="Ng V."/>
            <person name="Sandor L."/>
            <person name="Barry K."/>
            <person name="Martinez A.T."/>
            <person name="Xiao Y."/>
            <person name="Gibbons J.G."/>
            <person name="Terashima K."/>
            <person name="Hibbett D.S."/>
            <person name="Grigoriev I.V."/>
        </authorList>
    </citation>
    <scope>NUCLEOTIDE SEQUENCE</scope>
    <source>
        <strain evidence="2">TFB9207</strain>
    </source>
</reference>